<evidence type="ECO:0000313" key="2">
    <source>
        <dbReference type="Proteomes" id="UP001596395"/>
    </source>
</evidence>
<accession>A0ABD5VAE7</accession>
<dbReference type="RefSeq" id="WP_336349503.1">
    <property type="nucleotide sequence ID" value="NZ_JAZAQL010000001.1"/>
</dbReference>
<sequence>MTDVPRRRLLQTAAAGVAAATAALGGCLSTRGIGGGTESEHTAPGNLTAWDHTPDCVTSEERDGMDEHYDSTIAVDHTTTSLDGGYAPVRFVALSDAERDLLDVVTTDGGYSTCDPSAAFDRFVVRVREHLQRQSDTMAYLERGSAYYGLRVEVTDQGVSY</sequence>
<gene>
    <name evidence="1" type="ORF">ACFQGB_06600</name>
</gene>
<organism evidence="1 2">
    <name type="scientific">Halorubellus litoreus</name>
    <dbReference type="NCBI Taxonomy" id="755308"/>
    <lineage>
        <taxon>Archaea</taxon>
        <taxon>Methanobacteriati</taxon>
        <taxon>Methanobacteriota</taxon>
        <taxon>Stenosarchaea group</taxon>
        <taxon>Halobacteria</taxon>
        <taxon>Halobacteriales</taxon>
        <taxon>Halorubellaceae</taxon>
        <taxon>Halorubellus</taxon>
    </lineage>
</organism>
<dbReference type="EMBL" id="JBHSXN010000001">
    <property type="protein sequence ID" value="MFC6952529.1"/>
    <property type="molecule type" value="Genomic_DNA"/>
</dbReference>
<proteinExistence type="predicted"/>
<protein>
    <recommendedName>
        <fullName evidence="3">TAT (Twin-arginine translocation) pathway signal sequence</fullName>
    </recommendedName>
</protein>
<dbReference type="PROSITE" id="PS51318">
    <property type="entry name" value="TAT"/>
    <property type="match status" value="1"/>
</dbReference>
<reference evidence="1 2" key="1">
    <citation type="journal article" date="2019" name="Int. J. Syst. Evol. Microbiol.">
        <title>The Global Catalogue of Microorganisms (GCM) 10K type strain sequencing project: providing services to taxonomists for standard genome sequencing and annotation.</title>
        <authorList>
            <consortium name="The Broad Institute Genomics Platform"/>
            <consortium name="The Broad Institute Genome Sequencing Center for Infectious Disease"/>
            <person name="Wu L."/>
            <person name="Ma J."/>
        </authorList>
    </citation>
    <scope>NUCLEOTIDE SEQUENCE [LARGE SCALE GENOMIC DNA]</scope>
    <source>
        <strain evidence="1 2">GX26</strain>
    </source>
</reference>
<name>A0ABD5VAE7_9EURY</name>
<dbReference type="InterPro" id="IPR006311">
    <property type="entry name" value="TAT_signal"/>
</dbReference>
<evidence type="ECO:0008006" key="3">
    <source>
        <dbReference type="Google" id="ProtNLM"/>
    </source>
</evidence>
<evidence type="ECO:0000313" key="1">
    <source>
        <dbReference type="EMBL" id="MFC6952529.1"/>
    </source>
</evidence>
<dbReference type="PROSITE" id="PS51257">
    <property type="entry name" value="PROKAR_LIPOPROTEIN"/>
    <property type="match status" value="1"/>
</dbReference>
<comment type="caution">
    <text evidence="1">The sequence shown here is derived from an EMBL/GenBank/DDBJ whole genome shotgun (WGS) entry which is preliminary data.</text>
</comment>
<dbReference type="AlphaFoldDB" id="A0ABD5VAE7"/>
<keyword evidence="2" id="KW-1185">Reference proteome</keyword>
<dbReference type="Proteomes" id="UP001596395">
    <property type="component" value="Unassembled WGS sequence"/>
</dbReference>